<keyword evidence="13" id="KW-1185">Reference proteome</keyword>
<keyword evidence="4 7" id="KW-0067">ATP-binding</keyword>
<dbReference type="Gene3D" id="1.10.1420.10">
    <property type="match status" value="2"/>
</dbReference>
<dbReference type="InterPro" id="IPR036678">
    <property type="entry name" value="MutS_con_dom_sf"/>
</dbReference>
<dbReference type="InterPro" id="IPR045076">
    <property type="entry name" value="MutS"/>
</dbReference>
<accession>D3RZH5</accession>
<dbReference type="SUPFAM" id="SSF55271">
    <property type="entry name" value="DNA repair protein MutS, domain I"/>
    <property type="match status" value="1"/>
</dbReference>
<dbReference type="InterPro" id="IPR007860">
    <property type="entry name" value="DNA_mmatch_repair_MutS_con_dom"/>
</dbReference>
<organism evidence="12 13">
    <name type="scientific">Ferroglobus placidus (strain DSM 10642 / AEDII12DO)</name>
    <dbReference type="NCBI Taxonomy" id="589924"/>
    <lineage>
        <taxon>Archaea</taxon>
        <taxon>Methanobacteriati</taxon>
        <taxon>Methanobacteriota</taxon>
        <taxon>Archaeoglobi</taxon>
        <taxon>Archaeoglobales</taxon>
        <taxon>Archaeoglobaceae</taxon>
        <taxon>Ferroglobus</taxon>
    </lineage>
</organism>
<dbReference type="Pfam" id="PF05192">
    <property type="entry name" value="MutS_III"/>
    <property type="match status" value="1"/>
</dbReference>
<dbReference type="GO" id="GO:0005524">
    <property type="term" value="F:ATP binding"/>
    <property type="evidence" value="ECO:0007669"/>
    <property type="project" value="UniProtKB-UniRule"/>
</dbReference>
<dbReference type="InterPro" id="IPR007696">
    <property type="entry name" value="DNA_mismatch_repair_MutS_core"/>
</dbReference>
<dbReference type="PIRSF" id="PIRSF037677">
    <property type="entry name" value="DNA_mis_repair_Msh6"/>
    <property type="match status" value="1"/>
</dbReference>
<feature type="binding site" evidence="7">
    <location>
        <begin position="597"/>
        <end position="604"/>
    </location>
    <ligand>
        <name>ATP</name>
        <dbReference type="ChEBI" id="CHEBI:30616"/>
    </ligand>
</feature>
<dbReference type="PANTHER" id="PTHR11361:SF34">
    <property type="entry name" value="DNA MISMATCH REPAIR PROTEIN MSH1, MITOCHONDRIAL"/>
    <property type="match status" value="1"/>
</dbReference>
<dbReference type="PANTHER" id="PTHR11361">
    <property type="entry name" value="DNA MISMATCH REPAIR PROTEIN MUTS FAMILY MEMBER"/>
    <property type="match status" value="1"/>
</dbReference>
<comment type="function">
    <text evidence="7">This protein is involved in the repair of mismatches in DNA. It is possible that it carries out the mismatch recognition step. This protein has a weak ATPase activity.</text>
</comment>
<keyword evidence="2 7" id="KW-0547">Nucleotide-binding</keyword>
<dbReference type="Pfam" id="PF05190">
    <property type="entry name" value="MutS_IV"/>
    <property type="match status" value="1"/>
</dbReference>
<dbReference type="HOGENOM" id="CLU_002472_3_1_2"/>
<reference evidence="13" key="1">
    <citation type="submission" date="2010-02" db="EMBL/GenBank/DDBJ databases">
        <title>Complete sequence of Ferroglobus placidus DSM 10642.</title>
        <authorList>
            <consortium name="US DOE Joint Genome Institute"/>
            <person name="Lucas S."/>
            <person name="Copeland A."/>
            <person name="Lapidus A."/>
            <person name="Cheng J.-F."/>
            <person name="Bruce D."/>
            <person name="Goodwin L."/>
            <person name="Pitluck S."/>
            <person name="Saunders E."/>
            <person name="Brettin T."/>
            <person name="Detter J.C."/>
            <person name="Han C."/>
            <person name="Tapia R."/>
            <person name="Larimer F."/>
            <person name="Land M."/>
            <person name="Hauser L."/>
            <person name="Kyrpides N."/>
            <person name="Ivanova N."/>
            <person name="Holmes D."/>
            <person name="Lovley D."/>
            <person name="Kyrpides N."/>
            <person name="Anderson I.J."/>
            <person name="Woyke T."/>
        </authorList>
    </citation>
    <scope>NUCLEOTIDE SEQUENCE [LARGE SCALE GENOMIC DNA]</scope>
    <source>
        <strain evidence="13">DSM 10642 / AEDII12DO</strain>
    </source>
</reference>
<evidence type="ECO:0000256" key="2">
    <source>
        <dbReference type="ARBA" id="ARBA00022741"/>
    </source>
</evidence>
<gene>
    <name evidence="7" type="primary">mutS</name>
    <name evidence="12" type="ordered locus">Ferp_1744</name>
</gene>
<dbReference type="FunFam" id="3.40.50.300:FF:000870">
    <property type="entry name" value="MutS protein homolog 4"/>
    <property type="match status" value="1"/>
</dbReference>
<dbReference type="Gene3D" id="3.40.50.300">
    <property type="entry name" value="P-loop containing nucleotide triphosphate hydrolases"/>
    <property type="match status" value="1"/>
</dbReference>
<dbReference type="EMBL" id="CP001899">
    <property type="protein sequence ID" value="ADC65888.1"/>
    <property type="molecule type" value="Genomic_DNA"/>
</dbReference>
<dbReference type="SUPFAM" id="SSF53150">
    <property type="entry name" value="DNA repair protein MutS, domain II"/>
    <property type="match status" value="1"/>
</dbReference>
<dbReference type="FunFam" id="1.10.1420.10:FF:000002">
    <property type="entry name" value="DNA mismatch repair protein MutS"/>
    <property type="match status" value="1"/>
</dbReference>
<dbReference type="SUPFAM" id="SSF48334">
    <property type="entry name" value="DNA repair protein MutS, domain III"/>
    <property type="match status" value="1"/>
</dbReference>
<dbReference type="GO" id="GO:0140664">
    <property type="term" value="F:ATP-dependent DNA damage sensor activity"/>
    <property type="evidence" value="ECO:0007669"/>
    <property type="project" value="InterPro"/>
</dbReference>
<dbReference type="PROSITE" id="PS00486">
    <property type="entry name" value="DNA_MISMATCH_REPAIR_2"/>
    <property type="match status" value="1"/>
</dbReference>
<dbReference type="InterPro" id="IPR027417">
    <property type="entry name" value="P-loop_NTPase"/>
</dbReference>
<evidence type="ECO:0000256" key="6">
    <source>
        <dbReference type="ARBA" id="ARBA00023204"/>
    </source>
</evidence>
<evidence type="ECO:0000313" key="12">
    <source>
        <dbReference type="EMBL" id="ADC65888.1"/>
    </source>
</evidence>
<dbReference type="SMART" id="SM00534">
    <property type="entry name" value="MUTSac"/>
    <property type="match status" value="1"/>
</dbReference>
<dbReference type="InterPro" id="IPR017261">
    <property type="entry name" value="DNA_mismatch_repair_MutS/MSH"/>
</dbReference>
<dbReference type="InterPro" id="IPR005748">
    <property type="entry name" value="DNA_mismatch_repair_MutS"/>
</dbReference>
<dbReference type="PaxDb" id="589924-Ferp_1744"/>
<dbReference type="InterPro" id="IPR007861">
    <property type="entry name" value="DNA_mismatch_repair_MutS_clamp"/>
</dbReference>
<dbReference type="eggNOG" id="arCOG02897">
    <property type="taxonomic scope" value="Archaea"/>
</dbReference>
<dbReference type="STRING" id="589924.Ferp_1744"/>
<dbReference type="FunFam" id="3.40.1170.10:FF:000001">
    <property type="entry name" value="DNA mismatch repair protein MutS"/>
    <property type="match status" value="1"/>
</dbReference>
<dbReference type="SMART" id="SM00533">
    <property type="entry name" value="MUTSd"/>
    <property type="match status" value="1"/>
</dbReference>
<dbReference type="InterPro" id="IPR036187">
    <property type="entry name" value="DNA_mismatch_repair_MutS_sf"/>
</dbReference>
<dbReference type="AlphaFoldDB" id="D3RZH5"/>
<proteinExistence type="inferred from homology"/>
<feature type="coiled-coil region" evidence="10">
    <location>
        <begin position="411"/>
        <end position="441"/>
    </location>
</feature>
<keyword evidence="3 7" id="KW-0227">DNA damage</keyword>
<dbReference type="KEGG" id="fpl:Ferp_1744"/>
<dbReference type="Pfam" id="PF05188">
    <property type="entry name" value="MutS_II"/>
    <property type="match status" value="1"/>
</dbReference>
<dbReference type="GO" id="GO:0003684">
    <property type="term" value="F:damaged DNA binding"/>
    <property type="evidence" value="ECO:0007669"/>
    <property type="project" value="UniProtKB-UniRule"/>
</dbReference>
<evidence type="ECO:0000256" key="7">
    <source>
        <dbReference type="HAMAP-Rule" id="MF_00096"/>
    </source>
</evidence>
<dbReference type="OrthoDB" id="146065at2157"/>
<dbReference type="RefSeq" id="WP_012966227.1">
    <property type="nucleotide sequence ID" value="NC_013849.1"/>
</dbReference>
<name>D3RZH5_FERPA</name>
<dbReference type="InterPro" id="IPR016151">
    <property type="entry name" value="DNA_mismatch_repair_MutS_N"/>
</dbReference>
<evidence type="ECO:0000313" key="13">
    <source>
        <dbReference type="Proteomes" id="UP000002613"/>
    </source>
</evidence>
<dbReference type="GeneID" id="8779271"/>
<feature type="domain" description="DNA mismatch repair proteins mutS family" evidence="11">
    <location>
        <begin position="671"/>
        <end position="687"/>
    </location>
</feature>
<evidence type="ECO:0000256" key="5">
    <source>
        <dbReference type="ARBA" id="ARBA00023125"/>
    </source>
</evidence>
<dbReference type="Pfam" id="PF01624">
    <property type="entry name" value="MutS_I"/>
    <property type="match status" value="1"/>
</dbReference>
<dbReference type="SUPFAM" id="SSF52540">
    <property type="entry name" value="P-loop containing nucleoside triphosphate hydrolases"/>
    <property type="match status" value="1"/>
</dbReference>
<evidence type="ECO:0000259" key="11">
    <source>
        <dbReference type="PROSITE" id="PS00486"/>
    </source>
</evidence>
<comment type="similarity">
    <text evidence="1 7 9">Belongs to the DNA mismatch repair MutS family.</text>
</comment>
<dbReference type="InterPro" id="IPR007695">
    <property type="entry name" value="DNA_mismatch_repair_MutS-lik_N"/>
</dbReference>
<evidence type="ECO:0000256" key="8">
    <source>
        <dbReference type="NCBIfam" id="TIGR01070"/>
    </source>
</evidence>
<keyword evidence="10" id="KW-0175">Coiled coil</keyword>
<evidence type="ECO:0000256" key="10">
    <source>
        <dbReference type="SAM" id="Coils"/>
    </source>
</evidence>
<evidence type="ECO:0000256" key="3">
    <source>
        <dbReference type="ARBA" id="ARBA00022763"/>
    </source>
</evidence>
<dbReference type="NCBIfam" id="TIGR01070">
    <property type="entry name" value="mutS1"/>
    <property type="match status" value="1"/>
</dbReference>
<dbReference type="GO" id="GO:0005829">
    <property type="term" value="C:cytosol"/>
    <property type="evidence" value="ECO:0007669"/>
    <property type="project" value="TreeGrafter"/>
</dbReference>
<dbReference type="GO" id="GO:0030983">
    <property type="term" value="F:mismatched DNA binding"/>
    <property type="evidence" value="ECO:0007669"/>
    <property type="project" value="InterPro"/>
</dbReference>
<dbReference type="Pfam" id="PF00488">
    <property type="entry name" value="MutS_V"/>
    <property type="match status" value="1"/>
</dbReference>
<dbReference type="Gene3D" id="3.40.1170.10">
    <property type="entry name" value="DNA repair protein MutS, domain I"/>
    <property type="match status" value="1"/>
</dbReference>
<evidence type="ECO:0000256" key="4">
    <source>
        <dbReference type="ARBA" id="ARBA00022840"/>
    </source>
</evidence>
<dbReference type="NCBIfam" id="NF003810">
    <property type="entry name" value="PRK05399.1"/>
    <property type="match status" value="1"/>
</dbReference>
<keyword evidence="6 7" id="KW-0234">DNA repair</keyword>
<keyword evidence="5 7" id="KW-0238">DNA-binding</keyword>
<dbReference type="Proteomes" id="UP000002613">
    <property type="component" value="Chromosome"/>
</dbReference>
<evidence type="ECO:0000256" key="9">
    <source>
        <dbReference type="RuleBase" id="RU003756"/>
    </source>
</evidence>
<dbReference type="HAMAP" id="MF_00096">
    <property type="entry name" value="MutS"/>
    <property type="match status" value="1"/>
</dbReference>
<sequence>MSEKLTPMMEQYYRIKQKYKDALLFFRVGDFYELFDDDARVASKELGIVLTSRDKKHAMCGVPHHAAYSYIKKLIEKGYKVAICEQVEEPTGKKLVRREVVRVITPGTVVEEELLTTESNYLMALFKREKVALAFLDVSTGEFFVTSVKNVDEAICEVLKYSPVECLIPESFEEVEELEKLVKNVRRIEDEQFNLKRSLEVLKDVANFQALELSEEEILACGAVLNYAKNSLLFSKPALKLQKLERSEYMVLDSTTIKNLEIFRNLVDGGRRGTLLDVIDKTVTAMGSRLLKKWLQRPLLDVTEIERRLDAVEELKEKSFVRRVLRETLEDVYDLERIITRLELGKANPKDLVALKNSLKAVGKIKKFDFQSKKLRDLVYGMNPMEELCSLIEKAIVEDPPANVKDGGVIREGFDEELDELRKAKKEQEEFIKRLEERERKRTGIDNLRVGYNNVFGYYIEIPKSKAKNLPRYYIRKQTLVNAERFTIPELKDREEKILAYEERIRILEQEIFERIRREVVRHAEKVKDSAERVAELDVLCSLAEVATLYNYTRPKVNEGFDIIIRDGRHPAVETTTKFVPNDVNLTENSRILIITGPNMAGKSTYLRQVALITILAQIGSFVPASYAVVGIVDKIFTRIGLVDDITRGRSTFMVEMLEIGRILNNATKRSLILLDEVGKSTGTKEGLSLAWAIIEYLHELGAKVLFATHYHELSKLENELAGVKNYHFRLKEENGKVEFDRKIRRGFSKESYGIKIAEMANLPKRVVERAYEILNSENVNGEVPEIVEEISKIDVMNLTPVQALVELERIVRKCRELKS</sequence>
<dbReference type="InterPro" id="IPR000432">
    <property type="entry name" value="DNA_mismatch_repair_MutS_C"/>
</dbReference>
<reference evidence="12 13" key="2">
    <citation type="journal article" date="2011" name="Stand. Genomic Sci.">
        <title>Complete genome sequence of Ferroglobus placidus AEDII12DO.</title>
        <authorList>
            <person name="Anderson I."/>
            <person name="Risso C."/>
            <person name="Holmes D."/>
            <person name="Lucas S."/>
            <person name="Copeland A."/>
            <person name="Lapidus A."/>
            <person name="Cheng J.F."/>
            <person name="Bruce D."/>
            <person name="Goodwin L."/>
            <person name="Pitluck S."/>
            <person name="Saunders E."/>
            <person name="Brettin T."/>
            <person name="Detter J.C."/>
            <person name="Han C."/>
            <person name="Tapia R."/>
            <person name="Larimer F."/>
            <person name="Land M."/>
            <person name="Hauser L."/>
            <person name="Woyke T."/>
            <person name="Lovley D."/>
            <person name="Kyrpides N."/>
            <person name="Ivanova N."/>
        </authorList>
    </citation>
    <scope>NUCLEOTIDE SEQUENCE [LARGE SCALE GENOMIC DNA]</scope>
    <source>
        <strain evidence="13">DSM 10642 / AEDII12DO</strain>
    </source>
</reference>
<dbReference type="Gene3D" id="3.30.420.110">
    <property type="entry name" value="MutS, connector domain"/>
    <property type="match status" value="1"/>
</dbReference>
<protein>
    <recommendedName>
        <fullName evidence="7 8">DNA mismatch repair protein MutS</fullName>
    </recommendedName>
</protein>
<evidence type="ECO:0000256" key="1">
    <source>
        <dbReference type="ARBA" id="ARBA00006271"/>
    </source>
</evidence>
<dbReference type="GO" id="GO:0006298">
    <property type="term" value="P:mismatch repair"/>
    <property type="evidence" value="ECO:0007669"/>
    <property type="project" value="UniProtKB-UniRule"/>
</dbReference>